<sequence length="920" mass="99872">MDQRLVFPKNDLSPHDSASDSEEKEFSDDDDDDRNHKHRRRETQTHSLERDPVQVSTRQYRNRNKPFENGHPHREAASQSNEAWRNYNMPPLEKDFPGKIDRRRPGSTPVSRAPLDLNQRGRGNQSWTGDPGSGRGRGREHGSWGVRDSRFSSVDFNSAIAQQGYVPSSLFAGRGMSSVANPQSASWTAFGLVPGLPNGGLDSLHSLGLQRNLRAPINPSMNMGMPHQRCRDFEERGFCLRGDMCPMEHGMNRIVIEDVQSLSQFNLPVTLPSAHVMGASSGPGPSSAVSAPSSTVGNGQGLYSKSSKAGADDDGLDSNGATVATGADFYDPDQPLWTIDSARTSSELLVPDPTKVTRGDNQPVPTHDQHIGLNSGSTNEHPVKNSGSASGSHSTTTSVRGQSRSLKNRIISVQTGVANEDQVLDTVEDAVGYQGKMTNADDIVSHSTESMKTLNNTARFIQKPSQKAKCTLFVSGIPQKDNKRDALLSHFQKFGEVINVYIPSNSERAFVQFSKREEAEDALKAPDAVMGNRFIKLWWANRDNVPVGGISTANSVPLASPVVTAASVPDVPAVATKGRDVPKGSSSHDSVLPVPSFDHPKSLANNGPTPAMQKKVENLDYLKEIRKKQEMLDRKRSEFKRALERLEKQKQATSSKADLAMEQAAKRHKGDIVADVQKSGSPISIGSSSIVSSTQAEMADRSRSGGNIKPQSSDTSAVMALTESSSFKQSTRQQAMAGTPFVMNRFKLDNRPTSFKIIPPLPSGLANVSALKEHFSPFGELSNVDLEDIELGDDADESIGSNKCACVYFATRHSAEKAFSNGKCWKGHNMQFIWLTSSNVSKEDAGRENPSSPSTKGSLDANSRPVGEGALLVSQKTSVSGDEESENSERRDKSSSHMLPDDEMLSSLTPASSEKQSFQG</sequence>
<keyword evidence="3" id="KW-0479">Metal-binding</keyword>
<dbReference type="GO" id="GO:0008270">
    <property type="term" value="F:zinc ion binding"/>
    <property type="evidence" value="ECO:0007669"/>
    <property type="project" value="UniProtKB-KW"/>
</dbReference>
<feature type="region of interest" description="Disordered" evidence="4">
    <location>
        <begin position="278"/>
        <end position="319"/>
    </location>
</feature>
<dbReference type="PANTHER" id="PTHR14398">
    <property type="entry name" value="RNA RECOGNITION RRM/RNP DOMAIN"/>
    <property type="match status" value="1"/>
</dbReference>
<feature type="compositionally biased region" description="Low complexity" evidence="4">
    <location>
        <begin position="679"/>
        <end position="693"/>
    </location>
</feature>
<dbReference type="PROSITE" id="PS50103">
    <property type="entry name" value="ZF_C3H1"/>
    <property type="match status" value="1"/>
</dbReference>
<dbReference type="CDD" id="cd12257">
    <property type="entry name" value="RRM1_RBM26_like"/>
    <property type="match status" value="1"/>
</dbReference>
<dbReference type="InterPro" id="IPR000571">
    <property type="entry name" value="Znf_CCCH"/>
</dbReference>
<dbReference type="SUPFAM" id="SSF54928">
    <property type="entry name" value="RNA-binding domain, RBD"/>
    <property type="match status" value="1"/>
</dbReference>
<dbReference type="Pfam" id="PF00076">
    <property type="entry name" value="RRM_1"/>
    <property type="match status" value="1"/>
</dbReference>
<feature type="region of interest" description="Disordered" evidence="4">
    <location>
        <begin position="342"/>
        <end position="403"/>
    </location>
</feature>
<dbReference type="GO" id="GO:0003723">
    <property type="term" value="F:RNA binding"/>
    <property type="evidence" value="ECO:0007669"/>
    <property type="project" value="UniProtKB-UniRule"/>
</dbReference>
<dbReference type="Proteomes" id="UP001237642">
    <property type="component" value="Unassembled WGS sequence"/>
</dbReference>
<evidence type="ECO:0000259" key="5">
    <source>
        <dbReference type="PROSITE" id="PS50102"/>
    </source>
</evidence>
<gene>
    <name evidence="7" type="ORF">POM88_021578</name>
</gene>
<dbReference type="EMBL" id="JAUIZM010000005">
    <property type="protein sequence ID" value="KAK1383843.1"/>
    <property type="molecule type" value="Genomic_DNA"/>
</dbReference>
<keyword evidence="8" id="KW-1185">Reference proteome</keyword>
<feature type="compositionally biased region" description="Polar residues" evidence="4">
    <location>
        <begin position="849"/>
        <end position="861"/>
    </location>
</feature>
<reference evidence="7" key="2">
    <citation type="submission" date="2023-05" db="EMBL/GenBank/DDBJ databases">
        <authorList>
            <person name="Schelkunov M.I."/>
        </authorList>
    </citation>
    <scope>NUCLEOTIDE SEQUENCE</scope>
    <source>
        <strain evidence="7">Hsosn_3</strain>
        <tissue evidence="7">Leaf</tissue>
    </source>
</reference>
<feature type="compositionally biased region" description="Polar residues" evidence="4">
    <location>
        <begin position="709"/>
        <end position="719"/>
    </location>
</feature>
<feature type="compositionally biased region" description="Basic and acidic residues" evidence="4">
    <location>
        <begin position="65"/>
        <end position="76"/>
    </location>
</feature>
<dbReference type="GO" id="GO:0005634">
    <property type="term" value="C:nucleus"/>
    <property type="evidence" value="ECO:0007669"/>
    <property type="project" value="TreeGrafter"/>
</dbReference>
<accession>A0AAD8IET4</accession>
<feature type="compositionally biased region" description="Low complexity" evidence="4">
    <location>
        <begin position="278"/>
        <end position="294"/>
    </location>
</feature>
<dbReference type="SMART" id="SM00360">
    <property type="entry name" value="RRM"/>
    <property type="match status" value="1"/>
</dbReference>
<keyword evidence="3" id="KW-0862">Zinc</keyword>
<dbReference type="InterPro" id="IPR045137">
    <property type="entry name" value="RBM26/27"/>
</dbReference>
<feature type="compositionally biased region" description="Polar residues" evidence="4">
    <location>
        <begin position="906"/>
        <end position="920"/>
    </location>
</feature>
<comment type="caution">
    <text evidence="7">The sequence shown here is derived from an EMBL/GenBank/DDBJ whole genome shotgun (WGS) entry which is preliminary data.</text>
</comment>
<evidence type="ECO:0000313" key="7">
    <source>
        <dbReference type="EMBL" id="KAK1383843.1"/>
    </source>
</evidence>
<feature type="region of interest" description="Disordered" evidence="4">
    <location>
        <begin position="1"/>
        <end position="144"/>
    </location>
</feature>
<dbReference type="PROSITE" id="PS50102">
    <property type="entry name" value="RRM"/>
    <property type="match status" value="1"/>
</dbReference>
<reference evidence="7" key="1">
    <citation type="submission" date="2023-02" db="EMBL/GenBank/DDBJ databases">
        <title>Genome of toxic invasive species Heracleum sosnowskyi carries increased number of genes despite the absence of recent whole-genome duplications.</title>
        <authorList>
            <person name="Schelkunov M."/>
            <person name="Shtratnikova V."/>
            <person name="Makarenko M."/>
            <person name="Klepikova A."/>
            <person name="Omelchenko D."/>
            <person name="Novikova G."/>
            <person name="Obukhova E."/>
            <person name="Bogdanov V."/>
            <person name="Penin A."/>
            <person name="Logacheva M."/>
        </authorList>
    </citation>
    <scope>NUCLEOTIDE SEQUENCE</scope>
    <source>
        <strain evidence="7">Hsosn_3</strain>
        <tissue evidence="7">Leaf</tissue>
    </source>
</reference>
<feature type="zinc finger region" description="C3H1-type" evidence="3">
    <location>
        <begin position="224"/>
        <end position="252"/>
    </location>
</feature>
<dbReference type="Gene3D" id="3.30.70.330">
    <property type="match status" value="2"/>
</dbReference>
<feature type="compositionally biased region" description="Basic and acidic residues" evidence="4">
    <location>
        <begin position="42"/>
        <end position="52"/>
    </location>
</feature>
<dbReference type="AlphaFoldDB" id="A0AAD8IET4"/>
<keyword evidence="3" id="KW-0863">Zinc-finger</keyword>
<dbReference type="InterPro" id="IPR012677">
    <property type="entry name" value="Nucleotide-bd_a/b_plait_sf"/>
</dbReference>
<name>A0AAD8IET4_9APIA</name>
<feature type="region of interest" description="Disordered" evidence="4">
    <location>
        <begin position="575"/>
        <end position="611"/>
    </location>
</feature>
<organism evidence="7 8">
    <name type="scientific">Heracleum sosnowskyi</name>
    <dbReference type="NCBI Taxonomy" id="360622"/>
    <lineage>
        <taxon>Eukaryota</taxon>
        <taxon>Viridiplantae</taxon>
        <taxon>Streptophyta</taxon>
        <taxon>Embryophyta</taxon>
        <taxon>Tracheophyta</taxon>
        <taxon>Spermatophyta</taxon>
        <taxon>Magnoliopsida</taxon>
        <taxon>eudicotyledons</taxon>
        <taxon>Gunneridae</taxon>
        <taxon>Pentapetalae</taxon>
        <taxon>asterids</taxon>
        <taxon>campanulids</taxon>
        <taxon>Apiales</taxon>
        <taxon>Apiaceae</taxon>
        <taxon>Apioideae</taxon>
        <taxon>apioid superclade</taxon>
        <taxon>Tordylieae</taxon>
        <taxon>Tordyliinae</taxon>
        <taxon>Heracleum</taxon>
    </lineage>
</organism>
<feature type="domain" description="RRM" evidence="5">
    <location>
        <begin position="470"/>
        <end position="542"/>
    </location>
</feature>
<feature type="compositionally biased region" description="Basic and acidic residues" evidence="4">
    <location>
        <begin position="92"/>
        <end position="104"/>
    </location>
</feature>
<evidence type="ECO:0000256" key="1">
    <source>
        <dbReference type="ARBA" id="ARBA00022884"/>
    </source>
</evidence>
<feature type="region of interest" description="Disordered" evidence="4">
    <location>
        <begin position="841"/>
        <end position="920"/>
    </location>
</feature>
<feature type="domain" description="C3H1-type" evidence="6">
    <location>
        <begin position="224"/>
        <end position="252"/>
    </location>
</feature>
<evidence type="ECO:0000256" key="2">
    <source>
        <dbReference type="PROSITE-ProRule" id="PRU00176"/>
    </source>
</evidence>
<feature type="compositionally biased region" description="Acidic residues" evidence="4">
    <location>
        <begin position="19"/>
        <end position="32"/>
    </location>
</feature>
<dbReference type="SMART" id="SM00356">
    <property type="entry name" value="ZnF_C3H1"/>
    <property type="match status" value="1"/>
</dbReference>
<proteinExistence type="predicted"/>
<dbReference type="InterPro" id="IPR000504">
    <property type="entry name" value="RRM_dom"/>
</dbReference>
<feature type="compositionally biased region" description="Polar residues" evidence="4">
    <location>
        <begin position="295"/>
        <end position="307"/>
    </location>
</feature>
<dbReference type="PANTHER" id="PTHR14398:SF0">
    <property type="entry name" value="ZINC FINGER PROTEIN SWM"/>
    <property type="match status" value="1"/>
</dbReference>
<evidence type="ECO:0000259" key="6">
    <source>
        <dbReference type="PROSITE" id="PS50103"/>
    </source>
</evidence>
<evidence type="ECO:0000313" key="8">
    <source>
        <dbReference type="Proteomes" id="UP001237642"/>
    </source>
</evidence>
<dbReference type="FunFam" id="3.30.70.330:FF:000719">
    <property type="entry name" value="Predicted protein"/>
    <property type="match status" value="1"/>
</dbReference>
<evidence type="ECO:0000256" key="4">
    <source>
        <dbReference type="SAM" id="MobiDB-lite"/>
    </source>
</evidence>
<keyword evidence="1 2" id="KW-0694">RNA-binding</keyword>
<dbReference type="InterPro" id="IPR035979">
    <property type="entry name" value="RBD_domain_sf"/>
</dbReference>
<evidence type="ECO:0000256" key="3">
    <source>
        <dbReference type="PROSITE-ProRule" id="PRU00723"/>
    </source>
</evidence>
<feature type="compositionally biased region" description="Low complexity" evidence="4">
    <location>
        <begin position="386"/>
        <end position="398"/>
    </location>
</feature>
<protein>
    <submittedName>
        <fullName evidence="7">Zinc finger CCCH domain-containing protein 41</fullName>
    </submittedName>
</protein>
<feature type="region of interest" description="Disordered" evidence="4">
    <location>
        <begin position="646"/>
        <end position="719"/>
    </location>
</feature>